<protein>
    <recommendedName>
        <fullName evidence="4">Pseudouridine synthase</fullName>
        <ecNumber evidence="4">5.4.99.-</ecNumber>
    </recommendedName>
</protein>
<dbReference type="Pfam" id="PF00849">
    <property type="entry name" value="PseudoU_synth_2"/>
    <property type="match status" value="1"/>
</dbReference>
<sequence length="300" mass="34380">MNGGNMSWRTYTVKEEVDTTVSAYVKERFSLSSRNVQMIFRKKRVKVNSRVAHSKRMLRKGDVITIELPQDKGYGVEVEKGPIEVLYEDEHTLVVYKSPFMLVHPAGQTKYHTLSNLVAGYYAKRGEVHKIRPVHRLDRDTTGVIMFGKTREAEQYYTKQLQEGRIHRVYRGLVEGKITSDGVVNEPIGVDPVFDNRRCVDEFGQDAVTEYHVIEYDDVQSLLEFTLLTGRTHQIRVHMAHIGHPIIGDAMYGMRKKPYTRQALHAYSLTFIPYGQSELVTVIAPVPSDLGRELQTKKLP</sequence>
<dbReference type="PROSITE" id="PS01129">
    <property type="entry name" value="PSI_RLU"/>
    <property type="match status" value="1"/>
</dbReference>
<evidence type="ECO:0000313" key="7">
    <source>
        <dbReference type="Proteomes" id="UP000010412"/>
    </source>
</evidence>
<dbReference type="InterPro" id="IPR006225">
    <property type="entry name" value="PsdUridine_synth_RluC/D"/>
</dbReference>
<dbReference type="InterPro" id="IPR050188">
    <property type="entry name" value="RluA_PseudoU_synthase"/>
</dbReference>
<evidence type="ECO:0000259" key="5">
    <source>
        <dbReference type="Pfam" id="PF00849"/>
    </source>
</evidence>
<dbReference type="EC" id="5.4.99.-" evidence="4"/>
<dbReference type="Proteomes" id="UP000010412">
    <property type="component" value="Unassembled WGS sequence"/>
</dbReference>
<evidence type="ECO:0000256" key="1">
    <source>
        <dbReference type="ARBA" id="ARBA00000073"/>
    </source>
</evidence>
<dbReference type="CDD" id="cd02869">
    <property type="entry name" value="PseudoU_synth_RluA_like"/>
    <property type="match status" value="1"/>
</dbReference>
<dbReference type="PANTHER" id="PTHR21600">
    <property type="entry name" value="MITOCHONDRIAL RNA PSEUDOURIDINE SYNTHASE"/>
    <property type="match status" value="1"/>
</dbReference>
<dbReference type="PROSITE" id="PS50889">
    <property type="entry name" value="S4"/>
    <property type="match status" value="1"/>
</dbReference>
<comment type="caution">
    <text evidence="6">The sequence shown here is derived from an EMBL/GenBank/DDBJ whole genome shotgun (WGS) entry which is preliminary data.</text>
</comment>
<comment type="similarity">
    <text evidence="2 4">Belongs to the pseudouridine synthase RluA family.</text>
</comment>
<organism evidence="6 7">
    <name type="scientific">Veillonella atypica KON</name>
    <dbReference type="NCBI Taxonomy" id="1128111"/>
    <lineage>
        <taxon>Bacteria</taxon>
        <taxon>Bacillati</taxon>
        <taxon>Bacillota</taxon>
        <taxon>Negativicutes</taxon>
        <taxon>Veillonellales</taxon>
        <taxon>Veillonellaceae</taxon>
        <taxon>Veillonella</taxon>
    </lineage>
</organism>
<dbReference type="NCBIfam" id="TIGR00005">
    <property type="entry name" value="rluA_subfam"/>
    <property type="match status" value="1"/>
</dbReference>
<evidence type="ECO:0000313" key="6">
    <source>
        <dbReference type="EMBL" id="EKY20372.1"/>
    </source>
</evidence>
<gene>
    <name evidence="6" type="ORF">HMPREF0870_00827</name>
</gene>
<keyword evidence="7" id="KW-1185">Reference proteome</keyword>
<dbReference type="Gene3D" id="3.30.2350.10">
    <property type="entry name" value="Pseudouridine synthase"/>
    <property type="match status" value="1"/>
</dbReference>
<evidence type="ECO:0000256" key="2">
    <source>
        <dbReference type="ARBA" id="ARBA00010876"/>
    </source>
</evidence>
<dbReference type="EMBL" id="AMEX01000010">
    <property type="protein sequence ID" value="EKY20372.1"/>
    <property type="molecule type" value="Genomic_DNA"/>
</dbReference>
<proteinExistence type="inferred from homology"/>
<dbReference type="InterPro" id="IPR006224">
    <property type="entry name" value="PsdUridine_synth_RluA-like_CS"/>
</dbReference>
<dbReference type="SUPFAM" id="SSF55120">
    <property type="entry name" value="Pseudouridine synthase"/>
    <property type="match status" value="1"/>
</dbReference>
<reference evidence="6 7" key="1">
    <citation type="submission" date="2012-05" db="EMBL/GenBank/DDBJ databases">
        <authorList>
            <person name="Weinstock G."/>
            <person name="Sodergren E."/>
            <person name="Lobos E.A."/>
            <person name="Fulton L."/>
            <person name="Fulton R."/>
            <person name="Courtney L."/>
            <person name="Fronick C."/>
            <person name="O'Laughlin M."/>
            <person name="Godfrey J."/>
            <person name="Wilson R.M."/>
            <person name="Miner T."/>
            <person name="Farmer C."/>
            <person name="Delehaunty K."/>
            <person name="Cordes M."/>
            <person name="Minx P."/>
            <person name="Tomlinson C."/>
            <person name="Chen J."/>
            <person name="Wollam A."/>
            <person name="Pepin K.H."/>
            <person name="Bhonagiri V."/>
            <person name="Zhang X."/>
            <person name="Suruliraj S."/>
            <person name="Warren W."/>
            <person name="Mitreva M."/>
            <person name="Mardis E.R."/>
            <person name="Wilson R.K."/>
        </authorList>
    </citation>
    <scope>NUCLEOTIDE SEQUENCE [LARGE SCALE GENOMIC DNA]</scope>
    <source>
        <strain evidence="6 7">KON</strain>
    </source>
</reference>
<evidence type="ECO:0000256" key="3">
    <source>
        <dbReference type="PROSITE-ProRule" id="PRU00182"/>
    </source>
</evidence>
<keyword evidence="3" id="KW-0694">RNA-binding</keyword>
<feature type="domain" description="Pseudouridine synthase RsuA/RluA-like" evidence="5">
    <location>
        <begin position="91"/>
        <end position="241"/>
    </location>
</feature>
<dbReference type="InterPro" id="IPR020103">
    <property type="entry name" value="PsdUridine_synth_cat_dom_sf"/>
</dbReference>
<dbReference type="InterPro" id="IPR006145">
    <property type="entry name" value="PsdUridine_synth_RsuA/RluA"/>
</dbReference>
<comment type="function">
    <text evidence="4">Responsible for synthesis of pseudouridine from uracil.</text>
</comment>
<dbReference type="PANTHER" id="PTHR21600:SF87">
    <property type="entry name" value="RNA PSEUDOURIDYLATE SYNTHASE DOMAIN-CONTAINING PROTEIN 1"/>
    <property type="match status" value="1"/>
</dbReference>
<keyword evidence="4" id="KW-0413">Isomerase</keyword>
<comment type="catalytic activity">
    <reaction evidence="1 4">
        <text>a uridine in RNA = a pseudouridine in RNA</text>
        <dbReference type="Rhea" id="RHEA:48348"/>
        <dbReference type="Rhea" id="RHEA-COMP:12068"/>
        <dbReference type="Rhea" id="RHEA-COMP:12069"/>
        <dbReference type="ChEBI" id="CHEBI:65314"/>
        <dbReference type="ChEBI" id="CHEBI:65315"/>
    </reaction>
</comment>
<evidence type="ECO:0000256" key="4">
    <source>
        <dbReference type="RuleBase" id="RU362028"/>
    </source>
</evidence>
<name>A0ABN0ILI7_9FIRM</name>
<accession>A0ABN0ILI7</accession>